<feature type="transmembrane region" description="Helical" evidence="7">
    <location>
        <begin position="132"/>
        <end position="148"/>
    </location>
</feature>
<comment type="caution">
    <text evidence="8">The sequence shown here is derived from an EMBL/GenBank/DDBJ whole genome shotgun (WGS) entry which is preliminary data.</text>
</comment>
<evidence type="ECO:0000256" key="2">
    <source>
        <dbReference type="ARBA" id="ARBA00022475"/>
    </source>
</evidence>
<keyword evidence="3" id="KW-0808">Transferase</keyword>
<evidence type="ECO:0000256" key="1">
    <source>
        <dbReference type="ARBA" id="ARBA00004651"/>
    </source>
</evidence>
<evidence type="ECO:0000256" key="3">
    <source>
        <dbReference type="ARBA" id="ARBA00022679"/>
    </source>
</evidence>
<keyword evidence="4 7" id="KW-0812">Transmembrane</keyword>
<feature type="transmembrane region" description="Helical" evidence="7">
    <location>
        <begin position="160"/>
        <end position="178"/>
    </location>
</feature>
<reference evidence="8 9" key="1">
    <citation type="journal article" date="2023" name="Antonie Van Leeuwenhoek">
        <title>Mesoterricola silvestris gen. nov., sp. nov., Mesoterricola sediminis sp. nov., Geothrix oryzae sp. nov., Geothrix edaphica sp. nov., Geothrix rubra sp. nov., and Geothrix limicola sp. nov., six novel members of Acidobacteriota isolated from soils.</title>
        <authorList>
            <person name="Itoh H."/>
            <person name="Sugisawa Y."/>
            <person name="Mise K."/>
            <person name="Xu Z."/>
            <person name="Kuniyasu M."/>
            <person name="Ushijima N."/>
            <person name="Kawano K."/>
            <person name="Kobayashi E."/>
            <person name="Shiratori Y."/>
            <person name="Masuda Y."/>
            <person name="Senoo K."/>
        </authorList>
    </citation>
    <scope>NUCLEOTIDE SEQUENCE [LARGE SCALE GENOMIC DNA]</scope>
    <source>
        <strain evidence="8 9">Red803</strain>
    </source>
</reference>
<dbReference type="PANTHER" id="PTHR22926:SF3">
    <property type="entry name" value="UNDECAPRENYL-PHOSPHATE ALPHA-N-ACETYLGLUCOSAMINYL 1-PHOSPHATE TRANSFERASE"/>
    <property type="match status" value="1"/>
</dbReference>
<dbReference type="Pfam" id="PF00953">
    <property type="entry name" value="Glycos_transf_4"/>
    <property type="match status" value="1"/>
</dbReference>
<evidence type="ECO:0000256" key="5">
    <source>
        <dbReference type="ARBA" id="ARBA00022989"/>
    </source>
</evidence>
<accession>A0ABQ5Q7Q0</accession>
<evidence type="ECO:0008006" key="10">
    <source>
        <dbReference type="Google" id="ProtNLM"/>
    </source>
</evidence>
<dbReference type="RefSeq" id="WP_285726085.1">
    <property type="nucleotide sequence ID" value="NZ_BSDD01000004.1"/>
</dbReference>
<keyword evidence="6 7" id="KW-0472">Membrane</keyword>
<feature type="transmembrane region" description="Helical" evidence="7">
    <location>
        <begin position="6"/>
        <end position="26"/>
    </location>
</feature>
<dbReference type="InterPro" id="IPR000715">
    <property type="entry name" value="Glycosyl_transferase_4"/>
</dbReference>
<feature type="transmembrane region" description="Helical" evidence="7">
    <location>
        <begin position="73"/>
        <end position="88"/>
    </location>
</feature>
<organism evidence="8 9">
    <name type="scientific">Geothrix rubra</name>
    <dbReference type="NCBI Taxonomy" id="2927977"/>
    <lineage>
        <taxon>Bacteria</taxon>
        <taxon>Pseudomonadati</taxon>
        <taxon>Acidobacteriota</taxon>
        <taxon>Holophagae</taxon>
        <taxon>Holophagales</taxon>
        <taxon>Holophagaceae</taxon>
        <taxon>Geothrix</taxon>
    </lineage>
</organism>
<keyword evidence="5 7" id="KW-1133">Transmembrane helix</keyword>
<evidence type="ECO:0000256" key="7">
    <source>
        <dbReference type="SAM" id="Phobius"/>
    </source>
</evidence>
<evidence type="ECO:0000313" key="9">
    <source>
        <dbReference type="Proteomes" id="UP001165089"/>
    </source>
</evidence>
<comment type="subcellular location">
    <subcellularLocation>
        <location evidence="1">Cell membrane</location>
        <topology evidence="1">Multi-pass membrane protein</topology>
    </subcellularLocation>
</comment>
<dbReference type="PANTHER" id="PTHR22926">
    <property type="entry name" value="PHOSPHO-N-ACETYLMURAMOYL-PENTAPEPTIDE-TRANSFERASE"/>
    <property type="match status" value="1"/>
</dbReference>
<dbReference type="CDD" id="cd06853">
    <property type="entry name" value="GT_WecA_like"/>
    <property type="match status" value="1"/>
</dbReference>
<feature type="transmembrane region" description="Helical" evidence="7">
    <location>
        <begin position="279"/>
        <end position="297"/>
    </location>
</feature>
<feature type="transmembrane region" description="Helical" evidence="7">
    <location>
        <begin position="232"/>
        <end position="250"/>
    </location>
</feature>
<keyword evidence="2" id="KW-1003">Cell membrane</keyword>
<evidence type="ECO:0000313" key="8">
    <source>
        <dbReference type="EMBL" id="GLH70653.1"/>
    </source>
</evidence>
<dbReference type="EMBL" id="BSDD01000004">
    <property type="protein sequence ID" value="GLH70653.1"/>
    <property type="molecule type" value="Genomic_DNA"/>
</dbReference>
<feature type="transmembrane region" description="Helical" evidence="7">
    <location>
        <begin position="47"/>
        <end position="67"/>
    </location>
</feature>
<name>A0ABQ5Q7Q0_9BACT</name>
<proteinExistence type="predicted"/>
<keyword evidence="9" id="KW-1185">Reference proteome</keyword>
<feature type="transmembrane region" description="Helical" evidence="7">
    <location>
        <begin position="100"/>
        <end position="120"/>
    </location>
</feature>
<gene>
    <name evidence="8" type="ORF">GETHPA_21860</name>
</gene>
<feature type="transmembrane region" description="Helical" evidence="7">
    <location>
        <begin position="303"/>
        <end position="322"/>
    </location>
</feature>
<feature type="transmembrane region" description="Helical" evidence="7">
    <location>
        <begin position="208"/>
        <end position="226"/>
    </location>
</feature>
<protein>
    <recommendedName>
        <fullName evidence="10">Undecaprenyl/decaprenyl-phosphate alpha-N-acetylglucosaminyl 1-phosphate transferase</fullName>
    </recommendedName>
</protein>
<evidence type="ECO:0000256" key="6">
    <source>
        <dbReference type="ARBA" id="ARBA00023136"/>
    </source>
</evidence>
<dbReference type="Proteomes" id="UP001165089">
    <property type="component" value="Unassembled WGS sequence"/>
</dbReference>
<evidence type="ECO:0000256" key="4">
    <source>
        <dbReference type="ARBA" id="ARBA00022692"/>
    </source>
</evidence>
<sequence length="359" mass="39204">MHSTWIQGIVGFAVGMGLSLGLMALAPRLGWVDHPDEGRKRHRRPTARTGGVALWGVLVLAQVLGWLPWPMHTFDWLGIHAMALVGALDDRFNLRARYKAIVGLAVATLLAGHAALLLAGTTSQVEFLDLPIPSRPLLLFPFLFAWFWSIPQAYNLIDGINGLSMGFGLLVLGALGWHQGAQPAVLWGGLLAVLMLNFPKAKHFLGDCGALMLGTLFATLSVKLMVARDADLPAWVFAYPIVDVSLVVAIRRWKGQPLGVADRSHLHHWMMDRFHQRSWAATPILLAFALLPMVRVADFPGARVISLFGVAMLGLLALKAFIDRILPEAQAVPAAQVRREIPFMASAASREPSGTHRMP</sequence>